<dbReference type="NCBIfam" id="NF037955">
    <property type="entry name" value="mfs"/>
    <property type="match status" value="1"/>
</dbReference>
<accession>A0A840C1G4</accession>
<feature type="transmembrane region" description="Helical" evidence="8">
    <location>
        <begin position="34"/>
        <end position="53"/>
    </location>
</feature>
<feature type="transmembrane region" description="Helical" evidence="8">
    <location>
        <begin position="265"/>
        <end position="285"/>
    </location>
</feature>
<feature type="transmembrane region" description="Helical" evidence="8">
    <location>
        <begin position="234"/>
        <end position="253"/>
    </location>
</feature>
<keyword evidence="11" id="KW-1185">Reference proteome</keyword>
<feature type="transmembrane region" description="Helical" evidence="8">
    <location>
        <begin position="92"/>
        <end position="112"/>
    </location>
</feature>
<evidence type="ECO:0000313" key="10">
    <source>
        <dbReference type="EMBL" id="MBB4017832.1"/>
    </source>
</evidence>
<feature type="transmembrane region" description="Helical" evidence="8">
    <location>
        <begin position="355"/>
        <end position="375"/>
    </location>
</feature>
<feature type="transmembrane region" description="Helical" evidence="8">
    <location>
        <begin position="329"/>
        <end position="349"/>
    </location>
</feature>
<dbReference type="PANTHER" id="PTHR23522">
    <property type="entry name" value="BLL5896 PROTEIN"/>
    <property type="match status" value="1"/>
</dbReference>
<organism evidence="10 11">
    <name type="scientific">Chelatococcus caeni</name>
    <dbReference type="NCBI Taxonomy" id="1348468"/>
    <lineage>
        <taxon>Bacteria</taxon>
        <taxon>Pseudomonadati</taxon>
        <taxon>Pseudomonadota</taxon>
        <taxon>Alphaproteobacteria</taxon>
        <taxon>Hyphomicrobiales</taxon>
        <taxon>Chelatococcaceae</taxon>
        <taxon>Chelatococcus</taxon>
    </lineage>
</organism>
<dbReference type="Gene3D" id="1.20.1250.20">
    <property type="entry name" value="MFS general substrate transporter like domains"/>
    <property type="match status" value="2"/>
</dbReference>
<dbReference type="PIRSF" id="PIRSF004925">
    <property type="entry name" value="HcaT"/>
    <property type="match status" value="1"/>
</dbReference>
<proteinExistence type="predicted"/>
<evidence type="ECO:0000313" key="11">
    <source>
        <dbReference type="Proteomes" id="UP000577362"/>
    </source>
</evidence>
<evidence type="ECO:0000259" key="9">
    <source>
        <dbReference type="Pfam" id="PF12832"/>
    </source>
</evidence>
<dbReference type="SUPFAM" id="SSF103473">
    <property type="entry name" value="MFS general substrate transporter"/>
    <property type="match status" value="1"/>
</dbReference>
<feature type="domain" description="Major facilitator superfamily associated" evidence="9">
    <location>
        <begin position="13"/>
        <end position="358"/>
    </location>
</feature>
<name>A0A840C1G4_9HYPH</name>
<dbReference type="Pfam" id="PF12832">
    <property type="entry name" value="MFS_1_like"/>
    <property type="match status" value="1"/>
</dbReference>
<feature type="transmembrane region" description="Helical" evidence="8">
    <location>
        <begin position="202"/>
        <end position="222"/>
    </location>
</feature>
<evidence type="ECO:0000256" key="7">
    <source>
        <dbReference type="ARBA" id="ARBA00023136"/>
    </source>
</evidence>
<evidence type="ECO:0000256" key="4">
    <source>
        <dbReference type="ARBA" id="ARBA00022519"/>
    </source>
</evidence>
<keyword evidence="5 8" id="KW-0812">Transmembrane</keyword>
<dbReference type="RefSeq" id="WP_183317010.1">
    <property type="nucleotide sequence ID" value="NZ_JACIEN010000003.1"/>
</dbReference>
<keyword evidence="4" id="KW-0997">Cell inner membrane</keyword>
<evidence type="ECO:0000256" key="2">
    <source>
        <dbReference type="ARBA" id="ARBA00022448"/>
    </source>
</evidence>
<keyword evidence="2" id="KW-0813">Transport</keyword>
<dbReference type="PANTHER" id="PTHR23522:SF10">
    <property type="entry name" value="3-PHENYLPROPIONIC ACID TRANSPORTER-RELATED"/>
    <property type="match status" value="1"/>
</dbReference>
<evidence type="ECO:0000256" key="6">
    <source>
        <dbReference type="ARBA" id="ARBA00022989"/>
    </source>
</evidence>
<feature type="transmembrane region" description="Helical" evidence="8">
    <location>
        <begin position="158"/>
        <end position="176"/>
    </location>
</feature>
<comment type="subcellular location">
    <subcellularLocation>
        <location evidence="1">Cell inner membrane</location>
        <topology evidence="1">Multi-pass membrane protein</topology>
    </subcellularLocation>
</comment>
<dbReference type="GO" id="GO:0015528">
    <property type="term" value="F:lactose:proton symporter activity"/>
    <property type="evidence" value="ECO:0007669"/>
    <property type="project" value="TreeGrafter"/>
</dbReference>
<dbReference type="GO" id="GO:0005886">
    <property type="term" value="C:plasma membrane"/>
    <property type="evidence" value="ECO:0007669"/>
    <property type="project" value="UniProtKB-SubCell"/>
</dbReference>
<dbReference type="AlphaFoldDB" id="A0A840C1G4"/>
<evidence type="ECO:0000256" key="3">
    <source>
        <dbReference type="ARBA" id="ARBA00022475"/>
    </source>
</evidence>
<dbReference type="InterPro" id="IPR024989">
    <property type="entry name" value="MFS_assoc_dom"/>
</dbReference>
<protein>
    <submittedName>
        <fullName evidence="10">PPP family 3-phenylpropionic acid transporter</fullName>
    </submittedName>
</protein>
<gene>
    <name evidence="10" type="ORF">GGR16_002866</name>
</gene>
<feature type="transmembrane region" description="Helical" evidence="8">
    <location>
        <begin position="133"/>
        <end position="152"/>
    </location>
</feature>
<dbReference type="EMBL" id="JACIEN010000003">
    <property type="protein sequence ID" value="MBB4017832.1"/>
    <property type="molecule type" value="Genomic_DNA"/>
</dbReference>
<feature type="transmembrane region" description="Helical" evidence="8">
    <location>
        <begin position="65"/>
        <end position="86"/>
    </location>
</feature>
<comment type="caution">
    <text evidence="10">The sequence shown here is derived from an EMBL/GenBank/DDBJ whole genome shotgun (WGS) entry which is preliminary data.</text>
</comment>
<feature type="transmembrane region" description="Helical" evidence="8">
    <location>
        <begin position="7"/>
        <end position="28"/>
    </location>
</feature>
<evidence type="ECO:0000256" key="1">
    <source>
        <dbReference type="ARBA" id="ARBA00004429"/>
    </source>
</evidence>
<dbReference type="GO" id="GO:0030395">
    <property type="term" value="F:lactose binding"/>
    <property type="evidence" value="ECO:0007669"/>
    <property type="project" value="TreeGrafter"/>
</dbReference>
<keyword evidence="6 8" id="KW-1133">Transmembrane helix</keyword>
<reference evidence="10 11" key="1">
    <citation type="submission" date="2020-08" db="EMBL/GenBank/DDBJ databases">
        <title>Genomic Encyclopedia of Type Strains, Phase IV (KMG-IV): sequencing the most valuable type-strain genomes for metagenomic binning, comparative biology and taxonomic classification.</title>
        <authorList>
            <person name="Goeker M."/>
        </authorList>
    </citation>
    <scope>NUCLEOTIDE SEQUENCE [LARGE SCALE GENOMIC DNA]</scope>
    <source>
        <strain evidence="10 11">DSM 103737</strain>
    </source>
</reference>
<keyword evidence="3" id="KW-1003">Cell membrane</keyword>
<keyword evidence="7 8" id="KW-0472">Membrane</keyword>
<dbReference type="InterPro" id="IPR026032">
    <property type="entry name" value="HcaT-like"/>
</dbReference>
<sequence>MDGLVRLCLLNAVIFVGTGLYLPFFPVWLESRGLDAAAIGLVLAIPMVVRILATPFITGLADRHLPAGVLLAIVNAGLLAAYALLAETGGPAGIMAVMVFVGLCMAPLIPLTDVTTTAYLHGRPRLSYGGIRLWGSVAFLVTNLVGGGLLTVLKADAFVWLLAAVAGLGAVAALAAPRGERELPVDAALAVAHAARRQRKALLALVMAAASVQASHAMIYAFGTLHWRGQGLSGNAIGLLWSLGVLAEIVLFARLGPFVGTVRRGLACVALGGGAALVRFALMGLDPGFAGTLALQLLHGLSFGATHLGTIAAITGLAPRGARARWQGILTACNAGAMAAATMASGPLYGAFGAGGYFAMAGLGALGMLLALLAARRISQPQSREEGGETVLPS</sequence>
<evidence type="ECO:0000256" key="5">
    <source>
        <dbReference type="ARBA" id="ARBA00022692"/>
    </source>
</evidence>
<dbReference type="Proteomes" id="UP000577362">
    <property type="component" value="Unassembled WGS sequence"/>
</dbReference>
<feature type="transmembrane region" description="Helical" evidence="8">
    <location>
        <begin position="297"/>
        <end position="317"/>
    </location>
</feature>
<dbReference type="InterPro" id="IPR036259">
    <property type="entry name" value="MFS_trans_sf"/>
</dbReference>
<evidence type="ECO:0000256" key="8">
    <source>
        <dbReference type="SAM" id="Phobius"/>
    </source>
</evidence>